<evidence type="ECO:0000313" key="1">
    <source>
        <dbReference type="EMBL" id="XDQ03084.1"/>
    </source>
</evidence>
<sequence>MNIKTTKDNGKHFGTVFVGDRIAFQTPGYYTEGMALAAAECWIAFHGKDAMPVYILAKESELYGRQPLGRVVNGKHTPTEYTTKEAAWESVKECHMTTPVTVLADGEPVATFQWLFKTPDEPVPGKPNKVRQVRDLCKWTRGGWKETGVQAVGVGRERFIRTVAA</sequence>
<dbReference type="RefSeq" id="WP_369189070.1">
    <property type="nucleotide sequence ID" value="NZ_CP163431.1"/>
</dbReference>
<dbReference type="EMBL" id="CP163431">
    <property type="protein sequence ID" value="XDQ03084.1"/>
    <property type="molecule type" value="Genomic_DNA"/>
</dbReference>
<gene>
    <name evidence="1" type="ORF">AB5J58_24350</name>
</gene>
<name>A0AB39MB44_9ACTN</name>
<protein>
    <submittedName>
        <fullName evidence="1">Uncharacterized protein</fullName>
    </submittedName>
</protein>
<dbReference type="AlphaFoldDB" id="A0AB39MB44"/>
<organism evidence="1">
    <name type="scientific">Streptomyces sp. R08</name>
    <dbReference type="NCBI Taxonomy" id="3238624"/>
    <lineage>
        <taxon>Bacteria</taxon>
        <taxon>Bacillati</taxon>
        <taxon>Actinomycetota</taxon>
        <taxon>Actinomycetes</taxon>
        <taxon>Kitasatosporales</taxon>
        <taxon>Streptomycetaceae</taxon>
        <taxon>Streptomyces</taxon>
    </lineage>
</organism>
<reference evidence="1" key="1">
    <citation type="submission" date="2024-07" db="EMBL/GenBank/DDBJ databases">
        <authorList>
            <person name="Yu S.T."/>
        </authorList>
    </citation>
    <scope>NUCLEOTIDE SEQUENCE</scope>
    <source>
        <strain evidence="1">R08</strain>
    </source>
</reference>
<accession>A0AB39MB44</accession>
<proteinExistence type="predicted"/>